<organism evidence="13 14">
    <name type="scientific">Acidocella aquatica</name>
    <dbReference type="NCBI Taxonomy" id="1922313"/>
    <lineage>
        <taxon>Bacteria</taxon>
        <taxon>Pseudomonadati</taxon>
        <taxon>Pseudomonadota</taxon>
        <taxon>Alphaproteobacteria</taxon>
        <taxon>Acetobacterales</taxon>
        <taxon>Acidocellaceae</taxon>
        <taxon>Acidocella</taxon>
    </lineage>
</organism>
<protein>
    <recommendedName>
        <fullName evidence="3 11">Thymidylate kinase</fullName>
        <ecNumber evidence="2 11">2.7.4.9</ecNumber>
    </recommendedName>
    <alternativeName>
        <fullName evidence="9 11">dTMP kinase</fullName>
    </alternativeName>
</protein>
<dbReference type="PANTHER" id="PTHR10344:SF4">
    <property type="entry name" value="UMP-CMP KINASE 2, MITOCHONDRIAL"/>
    <property type="match status" value="1"/>
</dbReference>
<reference evidence="14" key="1">
    <citation type="journal article" date="2019" name="Int. J. Syst. Evol. Microbiol.">
        <title>The Global Catalogue of Microorganisms (GCM) 10K type strain sequencing project: providing services to taxonomists for standard genome sequencing and annotation.</title>
        <authorList>
            <consortium name="The Broad Institute Genomics Platform"/>
            <consortium name="The Broad Institute Genome Sequencing Center for Infectious Disease"/>
            <person name="Wu L."/>
            <person name="Ma J."/>
        </authorList>
    </citation>
    <scope>NUCLEOTIDE SEQUENCE [LARGE SCALE GENOMIC DNA]</scope>
    <source>
        <strain evidence="14">NBRC 112502</strain>
    </source>
</reference>
<keyword evidence="7 11" id="KW-0418">Kinase</keyword>
<dbReference type="EC" id="2.7.4.9" evidence="2 11"/>
<evidence type="ECO:0000256" key="3">
    <source>
        <dbReference type="ARBA" id="ARBA00017144"/>
    </source>
</evidence>
<dbReference type="SUPFAM" id="SSF52540">
    <property type="entry name" value="P-loop containing nucleoside triphosphate hydrolases"/>
    <property type="match status" value="1"/>
</dbReference>
<evidence type="ECO:0000256" key="11">
    <source>
        <dbReference type="HAMAP-Rule" id="MF_00165"/>
    </source>
</evidence>
<dbReference type="PANTHER" id="PTHR10344">
    <property type="entry name" value="THYMIDYLATE KINASE"/>
    <property type="match status" value="1"/>
</dbReference>
<name>A0ABQ6A852_9PROT</name>
<keyword evidence="6 11" id="KW-0547">Nucleotide-binding</keyword>
<dbReference type="CDD" id="cd01672">
    <property type="entry name" value="TMPK"/>
    <property type="match status" value="1"/>
</dbReference>
<comment type="caution">
    <text evidence="13">The sequence shown here is derived from an EMBL/GenBank/DDBJ whole genome shotgun (WGS) entry which is preliminary data.</text>
</comment>
<keyword evidence="4 11" id="KW-0808">Transferase</keyword>
<feature type="binding site" evidence="11">
    <location>
        <begin position="13"/>
        <end position="20"/>
    </location>
    <ligand>
        <name>ATP</name>
        <dbReference type="ChEBI" id="CHEBI:30616"/>
    </ligand>
</feature>
<evidence type="ECO:0000313" key="14">
    <source>
        <dbReference type="Proteomes" id="UP001156641"/>
    </source>
</evidence>
<feature type="domain" description="Thymidylate kinase-like" evidence="12">
    <location>
        <begin position="11"/>
        <end position="195"/>
    </location>
</feature>
<evidence type="ECO:0000256" key="5">
    <source>
        <dbReference type="ARBA" id="ARBA00022727"/>
    </source>
</evidence>
<dbReference type="RefSeq" id="WP_284256937.1">
    <property type="nucleotide sequence ID" value="NZ_BSOS01000013.1"/>
</dbReference>
<evidence type="ECO:0000256" key="6">
    <source>
        <dbReference type="ARBA" id="ARBA00022741"/>
    </source>
</evidence>
<dbReference type="InterPro" id="IPR027417">
    <property type="entry name" value="P-loop_NTPase"/>
</dbReference>
<dbReference type="PROSITE" id="PS01331">
    <property type="entry name" value="THYMIDYLATE_KINASE"/>
    <property type="match status" value="1"/>
</dbReference>
<dbReference type="EMBL" id="BSOS01000013">
    <property type="protein sequence ID" value="GLR66260.1"/>
    <property type="molecule type" value="Genomic_DNA"/>
</dbReference>
<dbReference type="HAMAP" id="MF_00165">
    <property type="entry name" value="Thymidylate_kinase"/>
    <property type="match status" value="1"/>
</dbReference>
<evidence type="ECO:0000256" key="4">
    <source>
        <dbReference type="ARBA" id="ARBA00022679"/>
    </source>
</evidence>
<keyword evidence="14" id="KW-1185">Reference proteome</keyword>
<sequence>MSVRDGVFITLEGGEGAGKSTAALRLTTLLREAGHEVLATREPGGTPGAEAIRALLLNPDTELTAMAQTMLHFAARADHVACVIRPALARGAVVICDRYSDSTMAYQAYGMGVEIAAVAALTRLIDLMPDITFMLEVPESVSKSRLNSRGAASDRYEQMGAEVMARIAQGFRAIAAAEPARCVVVDGTEPVEVVVGRMREVIRERTGR</sequence>
<evidence type="ECO:0000256" key="8">
    <source>
        <dbReference type="ARBA" id="ARBA00022840"/>
    </source>
</evidence>
<accession>A0ABQ6A852</accession>
<dbReference type="NCBIfam" id="TIGR00041">
    <property type="entry name" value="DTMP_kinase"/>
    <property type="match status" value="1"/>
</dbReference>
<gene>
    <name evidence="11 13" type="primary">tmk</name>
    <name evidence="13" type="ORF">GCM10010909_09400</name>
</gene>
<evidence type="ECO:0000256" key="2">
    <source>
        <dbReference type="ARBA" id="ARBA00012980"/>
    </source>
</evidence>
<dbReference type="InterPro" id="IPR018094">
    <property type="entry name" value="Thymidylate_kinase"/>
</dbReference>
<dbReference type="GO" id="GO:0016301">
    <property type="term" value="F:kinase activity"/>
    <property type="evidence" value="ECO:0007669"/>
    <property type="project" value="UniProtKB-KW"/>
</dbReference>
<dbReference type="InterPro" id="IPR039430">
    <property type="entry name" value="Thymidylate_kin-like_dom"/>
</dbReference>
<dbReference type="Pfam" id="PF02223">
    <property type="entry name" value="Thymidylate_kin"/>
    <property type="match status" value="1"/>
</dbReference>
<evidence type="ECO:0000256" key="7">
    <source>
        <dbReference type="ARBA" id="ARBA00022777"/>
    </source>
</evidence>
<comment type="catalytic activity">
    <reaction evidence="10 11">
        <text>dTMP + ATP = dTDP + ADP</text>
        <dbReference type="Rhea" id="RHEA:13517"/>
        <dbReference type="ChEBI" id="CHEBI:30616"/>
        <dbReference type="ChEBI" id="CHEBI:58369"/>
        <dbReference type="ChEBI" id="CHEBI:63528"/>
        <dbReference type="ChEBI" id="CHEBI:456216"/>
        <dbReference type="EC" id="2.7.4.9"/>
    </reaction>
</comment>
<dbReference type="Proteomes" id="UP001156641">
    <property type="component" value="Unassembled WGS sequence"/>
</dbReference>
<evidence type="ECO:0000256" key="10">
    <source>
        <dbReference type="ARBA" id="ARBA00048743"/>
    </source>
</evidence>
<dbReference type="InterPro" id="IPR018095">
    <property type="entry name" value="Thymidylate_kin_CS"/>
</dbReference>
<comment type="function">
    <text evidence="11">Phosphorylation of dTMP to form dTDP in both de novo and salvage pathways of dTTP synthesis.</text>
</comment>
<evidence type="ECO:0000256" key="9">
    <source>
        <dbReference type="ARBA" id="ARBA00029962"/>
    </source>
</evidence>
<keyword evidence="8 11" id="KW-0067">ATP-binding</keyword>
<evidence type="ECO:0000259" key="12">
    <source>
        <dbReference type="Pfam" id="PF02223"/>
    </source>
</evidence>
<comment type="similarity">
    <text evidence="1 11">Belongs to the thymidylate kinase family.</text>
</comment>
<keyword evidence="5 11" id="KW-0545">Nucleotide biosynthesis</keyword>
<dbReference type="Gene3D" id="3.40.50.300">
    <property type="entry name" value="P-loop containing nucleotide triphosphate hydrolases"/>
    <property type="match status" value="1"/>
</dbReference>
<proteinExistence type="inferred from homology"/>
<evidence type="ECO:0000313" key="13">
    <source>
        <dbReference type="EMBL" id="GLR66260.1"/>
    </source>
</evidence>
<evidence type="ECO:0000256" key="1">
    <source>
        <dbReference type="ARBA" id="ARBA00009776"/>
    </source>
</evidence>